<dbReference type="Pfam" id="PF10945">
    <property type="entry name" value="CBP_BcsR"/>
    <property type="match status" value="1"/>
</dbReference>
<evidence type="ECO:0000313" key="4">
    <source>
        <dbReference type="Proteomes" id="UP000277577"/>
    </source>
</evidence>
<evidence type="ECO:0000313" key="1">
    <source>
        <dbReference type="EMBL" id="KTC79023.1"/>
    </source>
</evidence>
<evidence type="ECO:0000313" key="3">
    <source>
        <dbReference type="Proteomes" id="UP000054921"/>
    </source>
</evidence>
<accession>A0A0W0S629</accession>
<dbReference type="InterPro" id="IPR024487">
    <property type="entry name" value="CBP_BcsR"/>
</dbReference>
<gene>
    <name evidence="1" type="ORF">Lche_1043</name>
    <name evidence="2" type="ORF">NCTC11976_01685</name>
</gene>
<reference evidence="2 4" key="2">
    <citation type="submission" date="2018-12" db="EMBL/GenBank/DDBJ databases">
        <authorList>
            <consortium name="Pathogen Informatics"/>
        </authorList>
    </citation>
    <scope>NUCLEOTIDE SEQUENCE [LARGE SCALE GENOMIC DNA]</scope>
    <source>
        <strain evidence="2 4">NCTC11976</strain>
    </source>
</reference>
<name>A0A0W0S629_9GAMM</name>
<dbReference type="AlphaFoldDB" id="A0A0W0S629"/>
<evidence type="ECO:0000313" key="2">
    <source>
        <dbReference type="EMBL" id="VEB36391.1"/>
    </source>
</evidence>
<organism evidence="1 3">
    <name type="scientific">Legionella cherrii</name>
    <dbReference type="NCBI Taxonomy" id="28084"/>
    <lineage>
        <taxon>Bacteria</taxon>
        <taxon>Pseudomonadati</taxon>
        <taxon>Pseudomonadota</taxon>
        <taxon>Gammaproteobacteria</taxon>
        <taxon>Legionellales</taxon>
        <taxon>Legionellaceae</taxon>
        <taxon>Legionella</taxon>
    </lineage>
</organism>
<sequence length="63" mass="7393">MKNQISDLHGLKSVRLQDDLLVLSRIYSLPQLGYVDISKQEIITEIIERWFILKEFSDISSKK</sequence>
<dbReference type="PATRIC" id="fig|28084.5.peg.1125"/>
<dbReference type="Proteomes" id="UP000277577">
    <property type="component" value="Chromosome"/>
</dbReference>
<dbReference type="NCBIfam" id="NF040717">
    <property type="entry name" value="BcsR_only"/>
    <property type="match status" value="1"/>
</dbReference>
<protein>
    <submittedName>
        <fullName evidence="2">Protein of uncharacterized function (DUF2629)</fullName>
    </submittedName>
</protein>
<dbReference type="RefSeq" id="WP_028382170.1">
    <property type="nucleotide sequence ID" value="NZ_CAAAIT010000002.1"/>
</dbReference>
<reference evidence="1 3" key="1">
    <citation type="submission" date="2015-11" db="EMBL/GenBank/DDBJ databases">
        <title>Genomic analysis of 38 Legionella species identifies large and diverse effector repertoires.</title>
        <authorList>
            <person name="Burstein D."/>
            <person name="Amaro F."/>
            <person name="Zusman T."/>
            <person name="Lifshitz Z."/>
            <person name="Cohen O."/>
            <person name="Gilbert J.A."/>
            <person name="Pupko T."/>
            <person name="Shuman H.A."/>
            <person name="Segal G."/>
        </authorList>
    </citation>
    <scope>NUCLEOTIDE SEQUENCE [LARGE SCALE GENOMIC DNA]</scope>
    <source>
        <strain evidence="1 3">ORW</strain>
    </source>
</reference>
<keyword evidence="4" id="KW-1185">Reference proteome</keyword>
<dbReference type="OrthoDB" id="5652586at2"/>
<proteinExistence type="predicted"/>
<dbReference type="Proteomes" id="UP000054921">
    <property type="component" value="Unassembled WGS sequence"/>
</dbReference>
<dbReference type="EMBL" id="LR134173">
    <property type="protein sequence ID" value="VEB36391.1"/>
    <property type="molecule type" value="Genomic_DNA"/>
</dbReference>
<dbReference type="EMBL" id="LNXW01000013">
    <property type="protein sequence ID" value="KTC79023.1"/>
    <property type="molecule type" value="Genomic_DNA"/>
</dbReference>